<dbReference type="EMBL" id="CM042061">
    <property type="protein sequence ID" value="KAI3673691.1"/>
    <property type="molecule type" value="Genomic_DNA"/>
</dbReference>
<gene>
    <name evidence="1" type="ORF">L6452_39817</name>
</gene>
<sequence length="96" mass="10437">MRTHTALLGTGYDPGLLDPFVLPVFLLTFVRFSSRVLDGPVSAQLRPICGSQVNPLKHGLIASGLVWIAALGFYVDTPYHTKHLRFSDLFIAAAAV</sequence>
<evidence type="ECO:0000313" key="2">
    <source>
        <dbReference type="Proteomes" id="UP001055879"/>
    </source>
</evidence>
<proteinExistence type="predicted"/>
<keyword evidence="2" id="KW-1185">Reference proteome</keyword>
<name>A0ACB8XU10_ARCLA</name>
<organism evidence="1 2">
    <name type="scientific">Arctium lappa</name>
    <name type="common">Greater burdock</name>
    <name type="synonym">Lappa major</name>
    <dbReference type="NCBI Taxonomy" id="4217"/>
    <lineage>
        <taxon>Eukaryota</taxon>
        <taxon>Viridiplantae</taxon>
        <taxon>Streptophyta</taxon>
        <taxon>Embryophyta</taxon>
        <taxon>Tracheophyta</taxon>
        <taxon>Spermatophyta</taxon>
        <taxon>Magnoliopsida</taxon>
        <taxon>eudicotyledons</taxon>
        <taxon>Gunneridae</taxon>
        <taxon>Pentapetalae</taxon>
        <taxon>asterids</taxon>
        <taxon>campanulids</taxon>
        <taxon>Asterales</taxon>
        <taxon>Asteraceae</taxon>
        <taxon>Carduoideae</taxon>
        <taxon>Cardueae</taxon>
        <taxon>Arctiinae</taxon>
        <taxon>Arctium</taxon>
    </lineage>
</organism>
<reference evidence="2" key="1">
    <citation type="journal article" date="2022" name="Mol. Ecol. Resour.">
        <title>The genomes of chicory, endive, great burdock and yacon provide insights into Asteraceae palaeo-polyploidization history and plant inulin production.</title>
        <authorList>
            <person name="Fan W."/>
            <person name="Wang S."/>
            <person name="Wang H."/>
            <person name="Wang A."/>
            <person name="Jiang F."/>
            <person name="Liu H."/>
            <person name="Zhao H."/>
            <person name="Xu D."/>
            <person name="Zhang Y."/>
        </authorList>
    </citation>
    <scope>NUCLEOTIDE SEQUENCE [LARGE SCALE GENOMIC DNA]</scope>
    <source>
        <strain evidence="2">cv. Niubang</strain>
    </source>
</reference>
<dbReference type="Proteomes" id="UP001055879">
    <property type="component" value="Linkage Group LG15"/>
</dbReference>
<protein>
    <submittedName>
        <fullName evidence="1">Uncharacterized protein</fullName>
    </submittedName>
</protein>
<reference evidence="1 2" key="2">
    <citation type="journal article" date="2022" name="Mol. Ecol. Resour.">
        <title>The genomes of chicory, endive, great burdock and yacon provide insights into Asteraceae paleo-polyploidization history and plant inulin production.</title>
        <authorList>
            <person name="Fan W."/>
            <person name="Wang S."/>
            <person name="Wang H."/>
            <person name="Wang A."/>
            <person name="Jiang F."/>
            <person name="Liu H."/>
            <person name="Zhao H."/>
            <person name="Xu D."/>
            <person name="Zhang Y."/>
        </authorList>
    </citation>
    <scope>NUCLEOTIDE SEQUENCE [LARGE SCALE GENOMIC DNA]</scope>
    <source>
        <strain evidence="2">cv. Niubang</strain>
    </source>
</reference>
<accession>A0ACB8XU10</accession>
<comment type="caution">
    <text evidence="1">The sequence shown here is derived from an EMBL/GenBank/DDBJ whole genome shotgun (WGS) entry which is preliminary data.</text>
</comment>
<evidence type="ECO:0000313" key="1">
    <source>
        <dbReference type="EMBL" id="KAI3673691.1"/>
    </source>
</evidence>